<sequence length="556" mass="63202">MMGKHSGITSMSSDRQFLIQQALDELDARYDAAVHMVWGEDGQHDTRESAHYALGLLLCGGAEQIATASRIIQQILDLQLVQPGEIYDGTFNTSLERAWPPAGHSAWSSFPPGFGYAQSDALDEVYRRFAKYGNLSENEQLAQLFRQATDEVFPRVWESFDPNWREFIASTFAVILEYFEHELPVELVEGMDRAMQLTVTTSLERYRSQSIPTNTNIELMHLFITHYYGHRYGQLDWMTHAEQGAAALHRDYMELHSFAEFNSSTYYGVDLTVLGMWRVYGRTLSFRHMGLEMEHGLWQDIADFYGPMLENICGPFARSYENDITEHSSIGVLLYLALGESYRHLTRVNCETSHNLLIALVGVDLKEQTQERLLHTGTERFVTRQFKELCERDLPGQNRHVCTAKAWITDRLMIGGLSGSRNTNGQMHHATAHWMTATGERYSLRMVRRQQGQSWNTHLRGMSFDVEVGVRKLNIVARFQTMLPMELVFELDGPQLDQIHVTADGWHLPGLHIAVHTDASTPTVVQSGSRAEIVYAAGKSNSSSDVLHFALTLDEQ</sequence>
<comment type="caution">
    <text evidence="1">The sequence shown here is derived from an EMBL/GenBank/DDBJ whole genome shotgun (WGS) entry which is preliminary data.</text>
</comment>
<protein>
    <recommendedName>
        <fullName evidence="3">Heparin-sulfate lyase N-terminal domain-containing protein</fullName>
    </recommendedName>
</protein>
<evidence type="ECO:0008006" key="3">
    <source>
        <dbReference type="Google" id="ProtNLM"/>
    </source>
</evidence>
<evidence type="ECO:0000313" key="2">
    <source>
        <dbReference type="Proteomes" id="UP001597233"/>
    </source>
</evidence>
<evidence type="ECO:0000313" key="1">
    <source>
        <dbReference type="EMBL" id="MFD1884694.1"/>
    </source>
</evidence>
<organism evidence="1 2">
    <name type="scientific">Paenibacillus wenxiniae</name>
    <dbReference type="NCBI Taxonomy" id="1636843"/>
    <lineage>
        <taxon>Bacteria</taxon>
        <taxon>Bacillati</taxon>
        <taxon>Bacillota</taxon>
        <taxon>Bacilli</taxon>
        <taxon>Bacillales</taxon>
        <taxon>Paenibacillaceae</taxon>
        <taxon>Paenibacillus</taxon>
    </lineage>
</organism>
<reference evidence="2" key="1">
    <citation type="journal article" date="2019" name="Int. J. Syst. Evol. Microbiol.">
        <title>The Global Catalogue of Microorganisms (GCM) 10K type strain sequencing project: providing services to taxonomists for standard genome sequencing and annotation.</title>
        <authorList>
            <consortium name="The Broad Institute Genomics Platform"/>
            <consortium name="The Broad Institute Genome Sequencing Center for Infectious Disease"/>
            <person name="Wu L."/>
            <person name="Ma J."/>
        </authorList>
    </citation>
    <scope>NUCLEOTIDE SEQUENCE [LARGE SCALE GENOMIC DNA]</scope>
    <source>
        <strain evidence="2">CCUG 54950</strain>
    </source>
</reference>
<dbReference type="EMBL" id="JBHUEH010000010">
    <property type="protein sequence ID" value="MFD1884694.1"/>
    <property type="molecule type" value="Genomic_DNA"/>
</dbReference>
<keyword evidence="2" id="KW-1185">Reference proteome</keyword>
<dbReference type="Proteomes" id="UP001597233">
    <property type="component" value="Unassembled WGS sequence"/>
</dbReference>
<gene>
    <name evidence="1" type="ORF">ACFSC9_04085</name>
</gene>
<name>A0ABW4REK6_9BACL</name>
<dbReference type="RefSeq" id="WP_347324343.1">
    <property type="nucleotide sequence ID" value="NZ_JBCGUH010000003.1"/>
</dbReference>
<dbReference type="PANTHER" id="PTHR40616:SF1">
    <property type="entry name" value="LINALOOL DEHYDRATASE_ISOMERASE DOMAIN-CONTAINING PROTEIN"/>
    <property type="match status" value="1"/>
</dbReference>
<accession>A0ABW4REK6</accession>
<dbReference type="PANTHER" id="PTHR40616">
    <property type="entry name" value="LINALOOL DEHYDRATASE_ISOMERASE DOMAIN-CONTAINING PROTEIN"/>
    <property type="match status" value="1"/>
</dbReference>
<proteinExistence type="predicted"/>